<dbReference type="EMBL" id="CM056819">
    <property type="protein sequence ID" value="KAJ8623808.1"/>
    <property type="molecule type" value="Genomic_DNA"/>
</dbReference>
<sequence length="635" mass="70366">MNWERTHVKAFLSEALKFSAKHGFLLEGKQLHSQVVKLGCEYHQSLQNQLLNMYVKSGAVFDACRLFVRMPDRNVVSWNIMISGSVGYGRFLCRSTVEMAIKVTELCNLSFDNQSIPNEVSETLEKSLNFCEFSGHELALFFFKKMMVETVGPNYITFISSLNACRELNDIDGGIQMHCLIIKFGFSLNGFVGSALVDFYAKCCSVEDAYQVFNEIESKDLVLWNVMVSSYVLNGLGGEAFRIFESMRTGSVMGDEFTFCSLLNSCSILGSGELGKQMHCLIIRLSLDSDVLVASALVDMYAKNGNLEDAHCAFEEMAIRNVVSWTTMIVGYGKNGEGKEAMKLFRQMLQVGLKPDDLALASLLSSCANLAAATEAIQLHAHVVKCGLEEFLSVGNALVSAYSRCGCIANAFKSSSLICKPDLVTWTSMIGACAFHGLAREAVEIFEKMLHEGVRPDRIAFVGVLSACSHAGLVDEGLHYFNLMRRDHHIVPDSEHYTCLVDLFGRAGHLDEAYNILINMPFEPGANVLGAFIGACKVHGEIKLAEWAAHMLLELEPDEAVNYAVMSNIYAAEGSWSEVARVRKMMRNRTNYKVPGCSWTEIGGQVHTFVSNDKSHPQVAEIYSILDVLEEDLHL</sequence>
<comment type="caution">
    <text evidence="1">The sequence shown here is derived from an EMBL/GenBank/DDBJ whole genome shotgun (WGS) entry which is preliminary data.</text>
</comment>
<proteinExistence type="predicted"/>
<keyword evidence="2" id="KW-1185">Reference proteome</keyword>
<name>A0ACC2KRT7_PERAE</name>
<organism evidence="1 2">
    <name type="scientific">Persea americana</name>
    <name type="common">Avocado</name>
    <dbReference type="NCBI Taxonomy" id="3435"/>
    <lineage>
        <taxon>Eukaryota</taxon>
        <taxon>Viridiplantae</taxon>
        <taxon>Streptophyta</taxon>
        <taxon>Embryophyta</taxon>
        <taxon>Tracheophyta</taxon>
        <taxon>Spermatophyta</taxon>
        <taxon>Magnoliopsida</taxon>
        <taxon>Magnoliidae</taxon>
        <taxon>Laurales</taxon>
        <taxon>Lauraceae</taxon>
        <taxon>Persea</taxon>
    </lineage>
</organism>
<reference evidence="1 2" key="1">
    <citation type="journal article" date="2022" name="Hortic Res">
        <title>A haplotype resolved chromosomal level avocado genome allows analysis of novel avocado genes.</title>
        <authorList>
            <person name="Nath O."/>
            <person name="Fletcher S.J."/>
            <person name="Hayward A."/>
            <person name="Shaw L.M."/>
            <person name="Masouleh A.K."/>
            <person name="Furtado A."/>
            <person name="Henry R.J."/>
            <person name="Mitter N."/>
        </authorList>
    </citation>
    <scope>NUCLEOTIDE SEQUENCE [LARGE SCALE GENOMIC DNA]</scope>
    <source>
        <strain evidence="2">cv. Hass</strain>
    </source>
</reference>
<evidence type="ECO:0000313" key="1">
    <source>
        <dbReference type="EMBL" id="KAJ8623808.1"/>
    </source>
</evidence>
<gene>
    <name evidence="1" type="ORF">MRB53_032338</name>
</gene>
<accession>A0ACC2KRT7</accession>
<dbReference type="Proteomes" id="UP001234297">
    <property type="component" value="Chromosome 11"/>
</dbReference>
<evidence type="ECO:0000313" key="2">
    <source>
        <dbReference type="Proteomes" id="UP001234297"/>
    </source>
</evidence>
<protein>
    <submittedName>
        <fullName evidence="1">Uncharacterized protein</fullName>
    </submittedName>
</protein>